<dbReference type="EMBL" id="NBCO01000011">
    <property type="protein sequence ID" value="ORC89820.1"/>
    <property type="molecule type" value="Genomic_DNA"/>
</dbReference>
<dbReference type="GeneID" id="39984843"/>
<feature type="coiled-coil region" evidence="1">
    <location>
        <begin position="510"/>
        <end position="577"/>
    </location>
</feature>
<proteinExistence type="predicted"/>
<feature type="coiled-coil region" evidence="1">
    <location>
        <begin position="199"/>
        <end position="247"/>
    </location>
</feature>
<gene>
    <name evidence="2" type="ORF">TM35_000113540</name>
</gene>
<evidence type="ECO:0000313" key="2">
    <source>
        <dbReference type="EMBL" id="ORC89820.1"/>
    </source>
</evidence>
<comment type="caution">
    <text evidence="2">The sequence shown here is derived from an EMBL/GenBank/DDBJ whole genome shotgun (WGS) entry which is preliminary data.</text>
</comment>
<dbReference type="RefSeq" id="XP_028883886.1">
    <property type="nucleotide sequence ID" value="XM_029025063.1"/>
</dbReference>
<dbReference type="Proteomes" id="UP000192257">
    <property type="component" value="Unassembled WGS sequence"/>
</dbReference>
<organism evidence="2 3">
    <name type="scientific">Trypanosoma theileri</name>
    <dbReference type="NCBI Taxonomy" id="67003"/>
    <lineage>
        <taxon>Eukaryota</taxon>
        <taxon>Discoba</taxon>
        <taxon>Euglenozoa</taxon>
        <taxon>Kinetoplastea</taxon>
        <taxon>Metakinetoplastina</taxon>
        <taxon>Trypanosomatida</taxon>
        <taxon>Trypanosomatidae</taxon>
        <taxon>Trypanosoma</taxon>
    </lineage>
</organism>
<feature type="coiled-coil region" evidence="1">
    <location>
        <begin position="393"/>
        <end position="462"/>
    </location>
</feature>
<accession>A0A1X0P087</accession>
<evidence type="ECO:0000313" key="3">
    <source>
        <dbReference type="Proteomes" id="UP000192257"/>
    </source>
</evidence>
<sequence>MDDISSVVKNYYTVIGQKDDDIFELYRDNKHLKQQLSELRTGEEERETERRTLKLLVVALQTEVREKQALIEAHQLENTAFRKAIYQAREVLHMPSEFDHTPEDVINTFINIHTKYSDLCGRQTELTKVINNVYSDMCRMLLEEEEKQRHAIIDACNSTHLVFVRLSQYTREVILEKQHMREKYEETERKYSHEAELSAKRMQVEHRQQERLMEEWREKITFTNSRVMQLEGQVRSEQAEKELLLEAACSRLDLMVERCSDLERVLLMIFRTVGRCTKELQNTQTEKSSLQLKIDKLQRNLSRVRSQLRLNHQPSSLNTSNAKDGVHGMVSLSVDQHEAFLVLQKEHEALKVEWRNCVERERTLRQQTTTSIKKIKTERDSFKATAAESQRRCSVLDEALQRTRAEVKQLTNQVKQQQELQQALSKEVERDAVCIRSLEGCKRTLEEEKTVLTTRLNTLQELHDSQFQQHQQYIKEKEEMWAAAERAACEHISSLEQQLDYEKAGFLHELQEWTQALDDMRSKLAAAESERDREKMLRGMLQEQCREEENLLRNLMTDDHKATIEALQAKVNMLESACKRSAVVIAELREATHRNT</sequence>
<keyword evidence="3" id="KW-1185">Reference proteome</keyword>
<protein>
    <submittedName>
        <fullName evidence="2">Uncharacterized protein</fullName>
    </submittedName>
</protein>
<dbReference type="AlphaFoldDB" id="A0A1X0P087"/>
<reference evidence="2 3" key="1">
    <citation type="submission" date="2017-03" db="EMBL/GenBank/DDBJ databases">
        <title>An alternative strategy for trypanosome survival in the mammalian bloodstream revealed through genome and transcriptome analysis of the ubiquitous bovine parasite Trypanosoma (Megatrypanum) theileri.</title>
        <authorList>
            <person name="Kelly S."/>
            <person name="Ivens A."/>
            <person name="Mott A."/>
            <person name="O'Neill E."/>
            <person name="Emms D."/>
            <person name="Macleod O."/>
            <person name="Voorheis P."/>
            <person name="Matthews J."/>
            <person name="Matthews K."/>
            <person name="Carrington M."/>
        </authorList>
    </citation>
    <scope>NUCLEOTIDE SEQUENCE [LARGE SCALE GENOMIC DNA]</scope>
    <source>
        <strain evidence="2">Edinburgh</strain>
    </source>
</reference>
<feature type="coiled-coil region" evidence="1">
    <location>
        <begin position="280"/>
        <end position="307"/>
    </location>
</feature>
<dbReference type="OrthoDB" id="272971at2759"/>
<dbReference type="VEuPathDB" id="TriTrypDB:TM35_000113540"/>
<keyword evidence="1" id="KW-0175">Coiled coil</keyword>
<name>A0A1X0P087_9TRYP</name>
<evidence type="ECO:0000256" key="1">
    <source>
        <dbReference type="SAM" id="Coils"/>
    </source>
</evidence>